<dbReference type="Proteomes" id="UP000600918">
    <property type="component" value="Unassembled WGS sequence"/>
</dbReference>
<dbReference type="AlphaFoldDB" id="A0A834PFK4"/>
<proteinExistence type="predicted"/>
<keyword evidence="2" id="KW-1185">Reference proteome</keyword>
<protein>
    <submittedName>
        <fullName evidence="1">Uncharacterized protein</fullName>
    </submittedName>
</protein>
<gene>
    <name evidence="1" type="ORF">H0235_000642</name>
</gene>
<dbReference type="EMBL" id="JACSDY010000001">
    <property type="protein sequence ID" value="KAF7438251.1"/>
    <property type="molecule type" value="Genomic_DNA"/>
</dbReference>
<accession>A0A834PFK4</accession>
<evidence type="ECO:0000313" key="1">
    <source>
        <dbReference type="EMBL" id="KAF7438251.1"/>
    </source>
</evidence>
<sequence length="91" mass="10128">MLQEKGSTAAIIIQRHPEHGSRVYGASSAWYPPVDRSALVTNPLLGPRGILMNPANQLEPAYKNIVCCSLIESRIREENKSIIVENQTRLD</sequence>
<evidence type="ECO:0000313" key="2">
    <source>
        <dbReference type="Proteomes" id="UP000600918"/>
    </source>
</evidence>
<name>A0A834PFK4_VESPE</name>
<comment type="caution">
    <text evidence="1">The sequence shown here is derived from an EMBL/GenBank/DDBJ whole genome shotgun (WGS) entry which is preliminary data.</text>
</comment>
<reference evidence="1" key="1">
    <citation type="journal article" date="2020" name="G3 (Bethesda)">
        <title>High-Quality Assemblies for Three Invasive Social Wasps from the &lt;i&gt;Vespula&lt;/i&gt; Genus.</title>
        <authorList>
            <person name="Harrop T.W.R."/>
            <person name="Guhlin J."/>
            <person name="McLaughlin G.M."/>
            <person name="Permina E."/>
            <person name="Stockwell P."/>
            <person name="Gilligan J."/>
            <person name="Le Lec M.F."/>
            <person name="Gruber M.A.M."/>
            <person name="Quinn O."/>
            <person name="Lovegrove M."/>
            <person name="Duncan E.J."/>
            <person name="Remnant E.J."/>
            <person name="Van Eeckhoven J."/>
            <person name="Graham B."/>
            <person name="Knapp R.A."/>
            <person name="Langford K.W."/>
            <person name="Kronenberg Z."/>
            <person name="Press M.O."/>
            <person name="Eacker S.M."/>
            <person name="Wilson-Rankin E.E."/>
            <person name="Purcell J."/>
            <person name="Lester P.J."/>
            <person name="Dearden P.K."/>
        </authorList>
    </citation>
    <scope>NUCLEOTIDE SEQUENCE</scope>
    <source>
        <strain evidence="1">Volc-1</strain>
    </source>
</reference>
<organism evidence="1 2">
    <name type="scientific">Vespula pensylvanica</name>
    <name type="common">Western yellow jacket</name>
    <name type="synonym">Wasp</name>
    <dbReference type="NCBI Taxonomy" id="30213"/>
    <lineage>
        <taxon>Eukaryota</taxon>
        <taxon>Metazoa</taxon>
        <taxon>Ecdysozoa</taxon>
        <taxon>Arthropoda</taxon>
        <taxon>Hexapoda</taxon>
        <taxon>Insecta</taxon>
        <taxon>Pterygota</taxon>
        <taxon>Neoptera</taxon>
        <taxon>Endopterygota</taxon>
        <taxon>Hymenoptera</taxon>
        <taxon>Apocrita</taxon>
        <taxon>Aculeata</taxon>
        <taxon>Vespoidea</taxon>
        <taxon>Vespidae</taxon>
        <taxon>Vespinae</taxon>
        <taxon>Vespula</taxon>
    </lineage>
</organism>